<dbReference type="Pfam" id="PF09440">
    <property type="entry name" value="eIF3_N"/>
    <property type="match status" value="1"/>
</dbReference>
<keyword evidence="1 4" id="KW-0963">Cytoplasm</keyword>
<proteinExistence type="inferred from homology"/>
<dbReference type="InterPro" id="IPR000717">
    <property type="entry name" value="PCI_dom"/>
</dbReference>
<dbReference type="PIRSF" id="PIRSF016255">
    <property type="entry name" value="eIF3e_su6"/>
    <property type="match status" value="1"/>
</dbReference>
<dbReference type="GO" id="GO:0003743">
    <property type="term" value="F:translation initiation factor activity"/>
    <property type="evidence" value="ECO:0007669"/>
    <property type="project" value="UniProtKB-KW"/>
</dbReference>
<evidence type="ECO:0000259" key="5">
    <source>
        <dbReference type="PROSITE" id="PS50250"/>
    </source>
</evidence>
<dbReference type="InterPro" id="IPR016650">
    <property type="entry name" value="eIF3e"/>
</dbReference>
<evidence type="ECO:0000313" key="7">
    <source>
        <dbReference type="Proteomes" id="UP000310689"/>
    </source>
</evidence>
<accession>A0A4T0IS45</accession>
<dbReference type="PANTHER" id="PTHR10317">
    <property type="entry name" value="EUKARYOTIC TRANSLATION INITIATION FACTOR 3 SUBUNIT E"/>
    <property type="match status" value="1"/>
</dbReference>
<evidence type="ECO:0000256" key="4">
    <source>
        <dbReference type="PIRNR" id="PIRNR016255"/>
    </source>
</evidence>
<dbReference type="InterPro" id="IPR019010">
    <property type="entry name" value="eIF3e_N"/>
</dbReference>
<feature type="domain" description="PCI" evidence="5">
    <location>
        <begin position="220"/>
        <end position="401"/>
    </location>
</feature>
<evidence type="ECO:0000256" key="2">
    <source>
        <dbReference type="ARBA" id="ARBA00022540"/>
    </source>
</evidence>
<dbReference type="Proteomes" id="UP000310689">
    <property type="component" value="Unassembled WGS sequence"/>
</dbReference>
<keyword evidence="2 4" id="KW-0396">Initiation factor</keyword>
<reference evidence="6 7" key="1">
    <citation type="submission" date="2019-03" db="EMBL/GenBank/DDBJ databases">
        <title>Sequencing 23 genomes of Wallemia ichthyophaga.</title>
        <authorList>
            <person name="Gostincar C."/>
        </authorList>
    </citation>
    <scope>NUCLEOTIDE SEQUENCE [LARGE SCALE GENOMIC DNA]</scope>
    <source>
        <strain evidence="6 7">EXF-6200</strain>
    </source>
</reference>
<sequence>MAQAQDLTLINLKHLLQFLDRHLSLPLVNHLTELGIYSQSDLVEAQYELVKNTNMVDYMESLKPGNTENPDKSHLIHKQEDFEATSAAIRRALEDQDIKSQISSHDNTKNCEILTSKFNLPVSSFEVLYEYGTFQFSCGNYTAAAEYFYHYRLLTTNSTTLLSSLWGLLASNILKGSFDDALSNFNTLRESIDRQQNSQDKGTVVQLQQRTWLLHWGLFIFFNHPQGRDLLVDLLSHTAYLNTLQTACPWLLRYYATAVIVTSRNSPQQSKLIRDLVRVVTIEHYQYTDPITKLIDALYTHFDFTQVEKHLKDTEKVFVHDFFLSSHHLKQVFFNNIRFYITHAYCRIHSHVSVAEVANKVGLNEASFLQWLSEQPEQQNDNEKAFIVASDNTIHIPHNQQSIVTSILDRSAAIALRSQSIKNALDSALEYPPTPSADVEVK</sequence>
<dbReference type="AlphaFoldDB" id="A0A4T0IS45"/>
<comment type="caution">
    <text evidence="6">The sequence shown here is derived from an EMBL/GenBank/DDBJ whole genome shotgun (WGS) entry which is preliminary data.</text>
</comment>
<evidence type="ECO:0000256" key="3">
    <source>
        <dbReference type="ARBA" id="ARBA00022917"/>
    </source>
</evidence>
<keyword evidence="3 4" id="KW-0648">Protein biosynthesis</keyword>
<dbReference type="EMBL" id="SPOI01000273">
    <property type="protein sequence ID" value="TIB30095.1"/>
    <property type="molecule type" value="Genomic_DNA"/>
</dbReference>
<gene>
    <name evidence="6" type="ORF">E3P86_03563</name>
</gene>
<name>A0A4T0IS45_WALIC</name>
<comment type="subunit">
    <text evidence="4">Component of the eukaryotic translation initiation factor 3 (eIF-3) complex.</text>
</comment>
<dbReference type="GO" id="GO:0005852">
    <property type="term" value="C:eukaryotic translation initiation factor 3 complex"/>
    <property type="evidence" value="ECO:0007669"/>
    <property type="project" value="InterPro"/>
</dbReference>
<dbReference type="PROSITE" id="PS50250">
    <property type="entry name" value="PCI"/>
    <property type="match status" value="1"/>
</dbReference>
<evidence type="ECO:0000313" key="6">
    <source>
        <dbReference type="EMBL" id="TIB30095.1"/>
    </source>
</evidence>
<organism evidence="6 7">
    <name type="scientific">Wallemia ichthyophaga</name>
    <dbReference type="NCBI Taxonomy" id="245174"/>
    <lineage>
        <taxon>Eukaryota</taxon>
        <taxon>Fungi</taxon>
        <taxon>Dikarya</taxon>
        <taxon>Basidiomycota</taxon>
        <taxon>Wallemiomycotina</taxon>
        <taxon>Wallemiomycetes</taxon>
        <taxon>Wallemiales</taxon>
        <taxon>Wallemiaceae</taxon>
        <taxon>Wallemia</taxon>
    </lineage>
</organism>
<protein>
    <recommendedName>
        <fullName evidence="4">Eukaryotic translation initiation factor 3 subunit E</fullName>
    </recommendedName>
</protein>
<evidence type="ECO:0000256" key="1">
    <source>
        <dbReference type="ARBA" id="ARBA00022490"/>
    </source>
</evidence>
<comment type="subcellular location">
    <subcellularLocation>
        <location evidence="4">Cytoplasm</location>
    </subcellularLocation>
</comment>
<dbReference type="SMART" id="SM01186">
    <property type="entry name" value="eIF3_N"/>
    <property type="match status" value="1"/>
</dbReference>
<comment type="similarity">
    <text evidence="4">Belongs to the eIF-3 subunit E family.</text>
</comment>